<sequence length="131" mass="14591">MSQVPPAAKCTILVVDDEPLVRFNAVDIFEEMGFEVIEAADGVEALAILESRSDIGLLFSDCRMPRMTGPELAAVASRRWPNLRIVLVTGYVSAEDVKDWPLLWKPYKAEDIQRIVAHREVGAKRSRHSAA</sequence>
<accession>A0ACD4NTG9</accession>
<dbReference type="Proteomes" id="UP001163223">
    <property type="component" value="Chromosome"/>
</dbReference>
<organism evidence="1 2">
    <name type="scientific">Antarcticirhabdus aurantiaca</name>
    <dbReference type="NCBI Taxonomy" id="2606717"/>
    <lineage>
        <taxon>Bacteria</taxon>
        <taxon>Pseudomonadati</taxon>
        <taxon>Pseudomonadota</taxon>
        <taxon>Alphaproteobacteria</taxon>
        <taxon>Hyphomicrobiales</taxon>
        <taxon>Aurantimonadaceae</taxon>
        <taxon>Antarcticirhabdus</taxon>
    </lineage>
</organism>
<name>A0ACD4NTG9_9HYPH</name>
<protein>
    <submittedName>
        <fullName evidence="1">Response regulator</fullName>
    </submittedName>
</protein>
<reference evidence="1" key="1">
    <citation type="submission" date="2022-11" db="EMBL/GenBank/DDBJ databases">
        <title>beta-Carotene-producing bacterium, Jeongeuplla avenae sp. nov., alleviates the salt stress of Arabidopsis seedlings.</title>
        <authorList>
            <person name="Jiang L."/>
            <person name="Lee J."/>
        </authorList>
    </citation>
    <scope>NUCLEOTIDE SEQUENCE</scope>
    <source>
        <strain evidence="1">DY_R2A_6</strain>
    </source>
</reference>
<keyword evidence="2" id="KW-1185">Reference proteome</keyword>
<evidence type="ECO:0000313" key="1">
    <source>
        <dbReference type="EMBL" id="WAJ29996.1"/>
    </source>
</evidence>
<evidence type="ECO:0000313" key="2">
    <source>
        <dbReference type="Proteomes" id="UP001163223"/>
    </source>
</evidence>
<gene>
    <name evidence="1" type="ORF">OXU80_07235</name>
</gene>
<dbReference type="EMBL" id="CP113520">
    <property type="protein sequence ID" value="WAJ29996.1"/>
    <property type="molecule type" value="Genomic_DNA"/>
</dbReference>
<proteinExistence type="predicted"/>